<evidence type="ECO:0000256" key="4">
    <source>
        <dbReference type="ARBA" id="ARBA00022656"/>
    </source>
</evidence>
<reference evidence="14" key="1">
    <citation type="journal article" date="2021" name="Cell">
        <title>Tracing the genetic footprints of vertebrate landing in non-teleost ray-finned fishes.</title>
        <authorList>
            <person name="Bi X."/>
            <person name="Wang K."/>
            <person name="Yang L."/>
            <person name="Pan H."/>
            <person name="Jiang H."/>
            <person name="Wei Q."/>
            <person name="Fang M."/>
            <person name="Yu H."/>
            <person name="Zhu C."/>
            <person name="Cai Y."/>
            <person name="He Y."/>
            <person name="Gan X."/>
            <person name="Zeng H."/>
            <person name="Yu D."/>
            <person name="Zhu Y."/>
            <person name="Jiang H."/>
            <person name="Qiu Q."/>
            <person name="Yang H."/>
            <person name="Zhang Y.E."/>
            <person name="Wang W."/>
            <person name="Zhu M."/>
            <person name="He S."/>
            <person name="Zhang G."/>
        </authorList>
    </citation>
    <scope>NUCLEOTIDE SEQUENCE</scope>
    <source>
        <strain evidence="14">Allg_001</strain>
    </source>
</reference>
<comment type="caution">
    <text evidence="14">The sequence shown here is derived from an EMBL/GenBank/DDBJ whole genome shotgun (WGS) entry which is preliminary data.</text>
</comment>
<dbReference type="GO" id="GO:0016779">
    <property type="term" value="F:nucleotidyltransferase activity"/>
    <property type="evidence" value="ECO:0007669"/>
    <property type="project" value="UniProtKB-KW"/>
</dbReference>
<dbReference type="PRINTS" id="PR00970">
    <property type="entry name" value="RIBTRNSFRASE"/>
</dbReference>
<evidence type="ECO:0000259" key="13">
    <source>
        <dbReference type="PROSITE" id="PS50835"/>
    </source>
</evidence>
<comment type="similarity">
    <text evidence="2 11">Belongs to the Arg-specific ADP-ribosyltransferase family.</text>
</comment>
<dbReference type="EC" id="2.4.2.31" evidence="11"/>
<dbReference type="Gene3D" id="3.90.176.10">
    <property type="entry name" value="Toxin ADP-ribosyltransferase, Chain A, domain 1"/>
    <property type="match status" value="1"/>
</dbReference>
<sequence length="695" mass="76591">MRGIVGESVVFKAPVSQQGFLRYGTHDDIARVFQGSRKTYNIETFRGRVIWDNQTGLFQLTNLTLNDQGNYTVENIDGMKTVTVFHLTVYIVLSSTARVSKPEVRVSQSLPTVEIHCSLLCSVSNGREVTLSWQREGETLNHTSNPDLNTPLTLPLETEGLSHSYSCVASNPVSTERTTFNIPKYSIDGKAPLNIEKLMRFAVFGLVTAAVFGFSDAGYKMEDQPGDRRASRQSPCAHPGPPASANIPHSVPLTGHEFEHPGPVSRDLTHRDREDSTPRGASEEGPSIVFLRPGLGDQQLGGGERRGSHLSGRPGLRGCPRPTEGATQSFISSISVLERDTPDHRLELAPEHSAAGFCSGMLCAEAGVQGVLLCGPARHRDCRAARDTVWLRYYYRKTDSAGLASCLLTSDAQADRKSAHALRCSAGGITSPSDSMEKLLLTVIAMVSMALPAEMRKIQFNNSDEIVLDMAPNSVDDSYDDCTPQMLKNVLNNYLLKEQNSNTVFKNAWKYAEKRWQKHPTKLPSGMRKEHALAMLTYTKGGRNPIYEKFNAAVREGAKSYKTDFSYKSLHFLLVNGLHLLKQQGGQQCRVTYRGTSKLFRVQKGSQVRFGSFASSSADQNVANNFAKKSLFKIKTCLGADVVAFSSCPTEKEVLIPPHEKFEVTSVTKDQLQVIELNSRGAQSNLECALFRKTV</sequence>
<feature type="compositionally biased region" description="Basic and acidic residues" evidence="12">
    <location>
        <begin position="267"/>
        <end position="277"/>
    </location>
</feature>
<dbReference type="PANTHER" id="PTHR10339:SF25">
    <property type="entry name" value="SECRETED EXOENZYME S"/>
    <property type="match status" value="1"/>
</dbReference>
<dbReference type="CDD" id="cd00096">
    <property type="entry name" value="Ig"/>
    <property type="match status" value="1"/>
</dbReference>
<dbReference type="GO" id="GO:0106274">
    <property type="term" value="F:NAD+-protein-arginine ADP-ribosyltransferase activity"/>
    <property type="evidence" value="ECO:0007669"/>
    <property type="project" value="UniProtKB-EC"/>
</dbReference>
<evidence type="ECO:0000256" key="1">
    <source>
        <dbReference type="ARBA" id="ARBA00004613"/>
    </source>
</evidence>
<evidence type="ECO:0000313" key="14">
    <source>
        <dbReference type="EMBL" id="MBN3324181.1"/>
    </source>
</evidence>
<evidence type="ECO:0000256" key="10">
    <source>
        <dbReference type="ARBA" id="ARBA00047597"/>
    </source>
</evidence>
<feature type="domain" description="Ig-like" evidence="13">
    <location>
        <begin position="102"/>
        <end position="181"/>
    </location>
</feature>
<evidence type="ECO:0000256" key="12">
    <source>
        <dbReference type="SAM" id="MobiDB-lite"/>
    </source>
</evidence>
<dbReference type="Proteomes" id="UP000736164">
    <property type="component" value="Unassembled WGS sequence"/>
</dbReference>
<keyword evidence="9" id="KW-0843">Virulence</keyword>
<keyword evidence="7" id="KW-0548">Nucleotidyltransferase</keyword>
<keyword evidence="8 11" id="KW-0521">NADP</keyword>
<evidence type="ECO:0000256" key="11">
    <source>
        <dbReference type="RuleBase" id="RU361228"/>
    </source>
</evidence>
<dbReference type="PROSITE" id="PS51996">
    <property type="entry name" value="TR_MART"/>
    <property type="match status" value="1"/>
</dbReference>
<dbReference type="GO" id="GO:0090729">
    <property type="term" value="F:toxin activity"/>
    <property type="evidence" value="ECO:0007669"/>
    <property type="project" value="UniProtKB-KW"/>
</dbReference>
<dbReference type="InterPro" id="IPR036179">
    <property type="entry name" value="Ig-like_dom_sf"/>
</dbReference>
<dbReference type="InterPro" id="IPR000768">
    <property type="entry name" value="ART"/>
</dbReference>
<dbReference type="EMBL" id="JAAWVO010069643">
    <property type="protein sequence ID" value="MBN3324181.1"/>
    <property type="molecule type" value="Genomic_DNA"/>
</dbReference>
<dbReference type="SUPFAM" id="SSF56399">
    <property type="entry name" value="ADP-ribosylation"/>
    <property type="match status" value="1"/>
</dbReference>
<organism evidence="14 15">
    <name type="scientific">Atractosteus spatula</name>
    <name type="common">Alligator gar</name>
    <name type="synonym">Lepisosteus spatula</name>
    <dbReference type="NCBI Taxonomy" id="7917"/>
    <lineage>
        <taxon>Eukaryota</taxon>
        <taxon>Metazoa</taxon>
        <taxon>Chordata</taxon>
        <taxon>Craniata</taxon>
        <taxon>Vertebrata</taxon>
        <taxon>Euteleostomi</taxon>
        <taxon>Actinopterygii</taxon>
        <taxon>Neopterygii</taxon>
        <taxon>Holostei</taxon>
        <taxon>Semionotiformes</taxon>
        <taxon>Lepisosteidae</taxon>
        <taxon>Atractosteus</taxon>
    </lineage>
</organism>
<dbReference type="GO" id="GO:0005576">
    <property type="term" value="C:extracellular region"/>
    <property type="evidence" value="ECO:0007669"/>
    <property type="project" value="UniProtKB-SubCell"/>
</dbReference>
<dbReference type="GO" id="GO:0003950">
    <property type="term" value="F:NAD+ poly-ADP-ribosyltransferase activity"/>
    <property type="evidence" value="ECO:0007669"/>
    <property type="project" value="TreeGrafter"/>
</dbReference>
<evidence type="ECO:0000256" key="6">
    <source>
        <dbReference type="ARBA" id="ARBA00022679"/>
    </source>
</evidence>
<evidence type="ECO:0000256" key="8">
    <source>
        <dbReference type="ARBA" id="ARBA00022857"/>
    </source>
</evidence>
<keyword evidence="4" id="KW-0800">Toxin</keyword>
<gene>
    <name evidence="14" type="primary">Nrt2_0</name>
    <name evidence="14" type="ORF">GTO95_0015805</name>
</gene>
<dbReference type="PROSITE" id="PS50835">
    <property type="entry name" value="IG_LIKE"/>
    <property type="match status" value="1"/>
</dbReference>
<feature type="region of interest" description="Disordered" evidence="12">
    <location>
        <begin position="222"/>
        <end position="324"/>
    </location>
</feature>
<comment type="subcellular location">
    <subcellularLocation>
        <location evidence="1">Secreted</location>
    </subcellularLocation>
</comment>
<proteinExistence type="inferred from homology"/>
<accession>A0A8J7P7F4</accession>
<dbReference type="InterPro" id="IPR050999">
    <property type="entry name" value="ADP-ribosyltransferase_ARG"/>
</dbReference>
<dbReference type="Pfam" id="PF01129">
    <property type="entry name" value="ART"/>
    <property type="match status" value="1"/>
</dbReference>
<name>A0A8J7P7F4_ATRSP</name>
<dbReference type="PANTHER" id="PTHR10339">
    <property type="entry name" value="ADP-RIBOSYLTRANSFERASE"/>
    <property type="match status" value="1"/>
</dbReference>
<keyword evidence="5 11" id="KW-0328">Glycosyltransferase</keyword>
<dbReference type="InterPro" id="IPR007110">
    <property type="entry name" value="Ig-like_dom"/>
</dbReference>
<dbReference type="InterPro" id="IPR013783">
    <property type="entry name" value="Ig-like_fold"/>
</dbReference>
<feature type="non-terminal residue" evidence="14">
    <location>
        <position position="695"/>
    </location>
</feature>
<evidence type="ECO:0000256" key="3">
    <source>
        <dbReference type="ARBA" id="ARBA00022525"/>
    </source>
</evidence>
<dbReference type="SUPFAM" id="SSF48726">
    <property type="entry name" value="Immunoglobulin"/>
    <property type="match status" value="2"/>
</dbReference>
<keyword evidence="6 11" id="KW-0808">Transferase</keyword>
<keyword evidence="3" id="KW-0964">Secreted</keyword>
<protein>
    <recommendedName>
        <fullName evidence="11">NAD(P)(+)--arginine ADP-ribosyltransferase</fullName>
        <ecNumber evidence="11">2.4.2.31</ecNumber>
    </recommendedName>
    <alternativeName>
        <fullName evidence="11">Mono(ADP-ribosyl)transferase</fullName>
    </alternativeName>
</protein>
<evidence type="ECO:0000256" key="5">
    <source>
        <dbReference type="ARBA" id="ARBA00022676"/>
    </source>
</evidence>
<dbReference type="Gene3D" id="2.60.40.10">
    <property type="entry name" value="Immunoglobulins"/>
    <property type="match status" value="2"/>
</dbReference>
<feature type="non-terminal residue" evidence="14">
    <location>
        <position position="1"/>
    </location>
</feature>
<dbReference type="AlphaFoldDB" id="A0A8J7P7F4"/>
<comment type="catalytic activity">
    <reaction evidence="10 11">
        <text>L-arginyl-[protein] + NAD(+) = N(omega)-(ADP-D-ribosyl)-L-arginyl-[protein] + nicotinamide + H(+)</text>
        <dbReference type="Rhea" id="RHEA:19149"/>
        <dbReference type="Rhea" id="RHEA-COMP:10532"/>
        <dbReference type="Rhea" id="RHEA-COMP:15087"/>
        <dbReference type="ChEBI" id="CHEBI:15378"/>
        <dbReference type="ChEBI" id="CHEBI:17154"/>
        <dbReference type="ChEBI" id="CHEBI:29965"/>
        <dbReference type="ChEBI" id="CHEBI:57540"/>
        <dbReference type="ChEBI" id="CHEBI:142554"/>
        <dbReference type="EC" id="2.4.2.31"/>
    </reaction>
</comment>
<evidence type="ECO:0000256" key="7">
    <source>
        <dbReference type="ARBA" id="ARBA00022695"/>
    </source>
</evidence>
<dbReference type="FunFam" id="3.90.176.10:FF:000003">
    <property type="entry name" value="NAD(P)(+)--arginine ADP-ribosyltransferase"/>
    <property type="match status" value="1"/>
</dbReference>
<evidence type="ECO:0000313" key="15">
    <source>
        <dbReference type="Proteomes" id="UP000736164"/>
    </source>
</evidence>
<keyword evidence="11" id="KW-0520">NAD</keyword>
<evidence type="ECO:0000256" key="2">
    <source>
        <dbReference type="ARBA" id="ARBA00009558"/>
    </source>
</evidence>
<keyword evidence="15" id="KW-1185">Reference proteome</keyword>
<evidence type="ECO:0000256" key="9">
    <source>
        <dbReference type="ARBA" id="ARBA00023026"/>
    </source>
</evidence>